<evidence type="ECO:0000313" key="7">
    <source>
        <dbReference type="Proteomes" id="UP000002772"/>
    </source>
</evidence>
<gene>
    <name evidence="6" type="ORF">Premu_2088</name>
</gene>
<sequence length="392" mass="44658">MKCAVAVMLSFLWMNAPAQFYTVQSVGPDADTLSLSTDPYASDVEPKAKPTTQAKEKRRFRLALPFAKLGTKPLPSKISQEKPQEKDEKSFSGSEKEVEKQMDFPLLSTSDSLVVELIKKRITLCMPLDFVQINSQYGYRKDPFTRCSKFHDGIDLRGIHDLVYSMLPGRIVEVRHSNTGYGNYVVLDHGSLRCLYGHLSEIYAMEGSLVDAGTIVGRVSSTGRSTGTHLHIRLQHLNGKGHWQSVDPLPFIDALNQQVNEYNERINELTGRSETATPYINKELTVENLYAALKKHGIKFPKIVLAQALLETGNFKSHVCKEQNNLFGLRHSKGYYSFDHWEESVIAYRDWVQYKHRKGEEYYTFLKRIKYAASSNYIYKVREIAENLTGKL</sequence>
<dbReference type="AlphaFoldDB" id="F8N7M2"/>
<dbReference type="PANTHER" id="PTHR21666:SF289">
    <property type="entry name" value="L-ALA--D-GLU ENDOPEPTIDASE"/>
    <property type="match status" value="1"/>
</dbReference>
<feature type="compositionally biased region" description="Basic and acidic residues" evidence="2">
    <location>
        <begin position="79"/>
        <end position="94"/>
    </location>
</feature>
<feature type="domain" description="M23ase beta-sheet core" evidence="4">
    <location>
        <begin position="150"/>
        <end position="238"/>
    </location>
</feature>
<dbReference type="Proteomes" id="UP000002772">
    <property type="component" value="Unassembled WGS sequence"/>
</dbReference>
<evidence type="ECO:0000256" key="3">
    <source>
        <dbReference type="SAM" id="SignalP"/>
    </source>
</evidence>
<evidence type="ECO:0000259" key="4">
    <source>
        <dbReference type="Pfam" id="PF01551"/>
    </source>
</evidence>
<evidence type="ECO:0000313" key="6">
    <source>
        <dbReference type="EMBL" id="EGN57482.1"/>
    </source>
</evidence>
<dbReference type="HOGENOM" id="CLU_029425_16_4_10"/>
<keyword evidence="1 3" id="KW-0732">Signal</keyword>
<name>F8N7M2_9BACT</name>
<dbReference type="Pfam" id="PF01551">
    <property type="entry name" value="Peptidase_M23"/>
    <property type="match status" value="1"/>
</dbReference>
<dbReference type="InterPro" id="IPR002901">
    <property type="entry name" value="MGlyc_endo_b_GlcNAc-like_dom"/>
</dbReference>
<dbReference type="CDD" id="cd12797">
    <property type="entry name" value="M23_peptidase"/>
    <property type="match status" value="1"/>
</dbReference>
<feature type="region of interest" description="Disordered" evidence="2">
    <location>
        <begin position="71"/>
        <end position="94"/>
    </location>
</feature>
<dbReference type="eggNOG" id="COG0739">
    <property type="taxonomic scope" value="Bacteria"/>
</dbReference>
<dbReference type="GO" id="GO:0004040">
    <property type="term" value="F:amidase activity"/>
    <property type="evidence" value="ECO:0007669"/>
    <property type="project" value="InterPro"/>
</dbReference>
<dbReference type="InterPro" id="IPR050570">
    <property type="entry name" value="Cell_wall_metabolism_enzyme"/>
</dbReference>
<evidence type="ECO:0000256" key="2">
    <source>
        <dbReference type="SAM" id="MobiDB-lite"/>
    </source>
</evidence>
<proteinExistence type="predicted"/>
<dbReference type="Gene3D" id="1.10.530.10">
    <property type="match status" value="1"/>
</dbReference>
<evidence type="ECO:0000256" key="1">
    <source>
        <dbReference type="ARBA" id="ARBA00022729"/>
    </source>
</evidence>
<feature type="domain" description="Mannosyl-glycoprotein endo-beta-N-acetylglucosamidase-like" evidence="5">
    <location>
        <begin position="289"/>
        <end position="388"/>
    </location>
</feature>
<protein>
    <submittedName>
        <fullName evidence="6">Peptidase M23</fullName>
    </submittedName>
</protein>
<dbReference type="SUPFAM" id="SSF51261">
    <property type="entry name" value="Duplicated hybrid motif"/>
    <property type="match status" value="1"/>
</dbReference>
<reference evidence="7" key="1">
    <citation type="journal article" date="2011" name="Stand. Genomic Sci.">
        <title>Non-contiguous finished genome sequence of the opportunistic oral pathogen Prevotella multisaccharivorax type strain (PPPA20).</title>
        <authorList>
            <person name="Pati A."/>
            <person name="Gronow S."/>
            <person name="Lu M."/>
            <person name="Lapidus A."/>
            <person name="Nolan M."/>
            <person name="Lucas S."/>
            <person name="Hammon N."/>
            <person name="Deshpande S."/>
            <person name="Cheng J.F."/>
            <person name="Tapia R."/>
            <person name="Han C."/>
            <person name="Goodwin L."/>
            <person name="Pitluck S."/>
            <person name="Liolios K."/>
            <person name="Pagani I."/>
            <person name="Mavromatis K."/>
            <person name="Mikhailova N."/>
            <person name="Huntemann M."/>
            <person name="Chen A."/>
            <person name="Palaniappan K."/>
            <person name="Land M."/>
            <person name="Hauser L."/>
            <person name="Detter J.C."/>
            <person name="Brambilla E.M."/>
            <person name="Rohde M."/>
            <person name="Goker M."/>
            <person name="Woyke T."/>
            <person name="Bristow J."/>
            <person name="Eisen J.A."/>
            <person name="Markowitz V."/>
            <person name="Hugenholtz P."/>
            <person name="Kyrpides N.C."/>
            <person name="Klenk H.P."/>
            <person name="Ivanova N."/>
        </authorList>
    </citation>
    <scope>NUCLEOTIDE SEQUENCE [LARGE SCALE GENOMIC DNA]</scope>
    <source>
        <strain evidence="7">DSM 17128</strain>
    </source>
</reference>
<dbReference type="EMBL" id="GL945017">
    <property type="protein sequence ID" value="EGN57482.1"/>
    <property type="molecule type" value="Genomic_DNA"/>
</dbReference>
<feature type="chain" id="PRO_5003375481" evidence="3">
    <location>
        <begin position="19"/>
        <end position="392"/>
    </location>
</feature>
<evidence type="ECO:0000259" key="5">
    <source>
        <dbReference type="Pfam" id="PF01832"/>
    </source>
</evidence>
<dbReference type="STRING" id="688246.Premu_2088"/>
<dbReference type="InterPro" id="IPR011055">
    <property type="entry name" value="Dup_hybrid_motif"/>
</dbReference>
<organism evidence="6 7">
    <name type="scientific">Hallella multisaccharivorax DSM 17128</name>
    <dbReference type="NCBI Taxonomy" id="688246"/>
    <lineage>
        <taxon>Bacteria</taxon>
        <taxon>Pseudomonadati</taxon>
        <taxon>Bacteroidota</taxon>
        <taxon>Bacteroidia</taxon>
        <taxon>Bacteroidales</taxon>
        <taxon>Prevotellaceae</taxon>
        <taxon>Hallella</taxon>
    </lineage>
</organism>
<dbReference type="Gene3D" id="2.70.70.10">
    <property type="entry name" value="Glucose Permease (Domain IIA)"/>
    <property type="match status" value="1"/>
</dbReference>
<feature type="signal peptide" evidence="3">
    <location>
        <begin position="1"/>
        <end position="18"/>
    </location>
</feature>
<dbReference type="Pfam" id="PF01832">
    <property type="entry name" value="Glucosaminidase"/>
    <property type="match status" value="1"/>
</dbReference>
<keyword evidence="7" id="KW-1185">Reference proteome</keyword>
<dbReference type="InterPro" id="IPR016047">
    <property type="entry name" value="M23ase_b-sheet_dom"/>
</dbReference>
<accession>F8N7M2</accession>
<dbReference type="PANTHER" id="PTHR21666">
    <property type="entry name" value="PEPTIDASE-RELATED"/>
    <property type="match status" value="1"/>
</dbReference>
<dbReference type="GO" id="GO:0004222">
    <property type="term" value="F:metalloendopeptidase activity"/>
    <property type="evidence" value="ECO:0007669"/>
    <property type="project" value="TreeGrafter"/>
</dbReference>